<dbReference type="Proteomes" id="UP000198796">
    <property type="component" value="Unassembled WGS sequence"/>
</dbReference>
<feature type="transmembrane region" description="Helical" evidence="7">
    <location>
        <begin position="101"/>
        <end position="120"/>
    </location>
</feature>
<proteinExistence type="inferred from homology"/>
<feature type="region of interest" description="Disordered" evidence="6">
    <location>
        <begin position="1"/>
        <end position="29"/>
    </location>
</feature>
<evidence type="ECO:0000256" key="7">
    <source>
        <dbReference type="SAM" id="Phobius"/>
    </source>
</evidence>
<keyword evidence="4 7" id="KW-1133">Transmembrane helix</keyword>
<dbReference type="PANTHER" id="PTHR32322:SF2">
    <property type="entry name" value="EAMA DOMAIN-CONTAINING PROTEIN"/>
    <property type="match status" value="1"/>
</dbReference>
<dbReference type="InterPro" id="IPR050638">
    <property type="entry name" value="AA-Vitamin_Transporters"/>
</dbReference>
<evidence type="ECO:0000256" key="5">
    <source>
        <dbReference type="ARBA" id="ARBA00023136"/>
    </source>
</evidence>
<keyword evidence="3 7" id="KW-0812">Transmembrane</keyword>
<keyword evidence="10" id="KW-1185">Reference proteome</keyword>
<dbReference type="STRING" id="871651.SAMN05421688_2420"/>
<comment type="subcellular location">
    <subcellularLocation>
        <location evidence="1">Membrane</location>
        <topology evidence="1">Multi-pass membrane protein</topology>
    </subcellularLocation>
</comment>
<feature type="domain" description="EamA" evidence="8">
    <location>
        <begin position="39"/>
        <end position="170"/>
    </location>
</feature>
<feature type="domain" description="EamA" evidence="8">
    <location>
        <begin position="182"/>
        <end position="314"/>
    </location>
</feature>
<keyword evidence="5 7" id="KW-0472">Membrane</keyword>
<gene>
    <name evidence="9" type="ORF">SAMN05421688_2420</name>
</gene>
<evidence type="ECO:0000256" key="1">
    <source>
        <dbReference type="ARBA" id="ARBA00004141"/>
    </source>
</evidence>
<feature type="transmembrane region" description="Helical" evidence="7">
    <location>
        <begin position="39"/>
        <end position="64"/>
    </location>
</feature>
<name>A0A1I0XNV6_9RHOB</name>
<evidence type="ECO:0000313" key="10">
    <source>
        <dbReference type="Proteomes" id="UP000198796"/>
    </source>
</evidence>
<feature type="transmembrane region" description="Helical" evidence="7">
    <location>
        <begin position="242"/>
        <end position="264"/>
    </location>
</feature>
<feature type="transmembrane region" description="Helical" evidence="7">
    <location>
        <begin position="299"/>
        <end position="316"/>
    </location>
</feature>
<dbReference type="SUPFAM" id="SSF103481">
    <property type="entry name" value="Multidrug resistance efflux transporter EmrE"/>
    <property type="match status" value="2"/>
</dbReference>
<dbReference type="AlphaFoldDB" id="A0A1I0XNV6"/>
<protein>
    <submittedName>
        <fullName evidence="9">Permease of the drug/metabolite transporter (DMT) superfamily</fullName>
    </submittedName>
</protein>
<feature type="transmembrane region" description="Helical" evidence="7">
    <location>
        <begin position="276"/>
        <end position="293"/>
    </location>
</feature>
<evidence type="ECO:0000256" key="6">
    <source>
        <dbReference type="SAM" id="MobiDB-lite"/>
    </source>
</evidence>
<evidence type="ECO:0000256" key="2">
    <source>
        <dbReference type="ARBA" id="ARBA00007362"/>
    </source>
</evidence>
<evidence type="ECO:0000256" key="3">
    <source>
        <dbReference type="ARBA" id="ARBA00022692"/>
    </source>
</evidence>
<organism evidence="9 10">
    <name type="scientific">Poseidonocella pacifica</name>
    <dbReference type="NCBI Taxonomy" id="871651"/>
    <lineage>
        <taxon>Bacteria</taxon>
        <taxon>Pseudomonadati</taxon>
        <taxon>Pseudomonadota</taxon>
        <taxon>Alphaproteobacteria</taxon>
        <taxon>Rhodobacterales</taxon>
        <taxon>Roseobacteraceae</taxon>
        <taxon>Poseidonocella</taxon>
    </lineage>
</organism>
<feature type="transmembrane region" description="Helical" evidence="7">
    <location>
        <begin position="212"/>
        <end position="230"/>
    </location>
</feature>
<dbReference type="GO" id="GO:0016020">
    <property type="term" value="C:membrane"/>
    <property type="evidence" value="ECO:0007669"/>
    <property type="project" value="UniProtKB-SubCell"/>
</dbReference>
<comment type="similarity">
    <text evidence="2">Belongs to the EamA transporter family.</text>
</comment>
<evidence type="ECO:0000259" key="8">
    <source>
        <dbReference type="Pfam" id="PF00892"/>
    </source>
</evidence>
<dbReference type="EMBL" id="FOJU01000003">
    <property type="protein sequence ID" value="SFB01858.1"/>
    <property type="molecule type" value="Genomic_DNA"/>
</dbReference>
<feature type="transmembrane region" description="Helical" evidence="7">
    <location>
        <begin position="154"/>
        <end position="174"/>
    </location>
</feature>
<dbReference type="InterPro" id="IPR000620">
    <property type="entry name" value="EamA_dom"/>
</dbReference>
<evidence type="ECO:0000313" key="9">
    <source>
        <dbReference type="EMBL" id="SFB01858.1"/>
    </source>
</evidence>
<accession>A0A1I0XNV6</accession>
<dbReference type="Pfam" id="PF00892">
    <property type="entry name" value="EamA"/>
    <property type="match status" value="2"/>
</dbReference>
<feature type="transmembrane region" description="Helical" evidence="7">
    <location>
        <begin position="70"/>
        <end position="89"/>
    </location>
</feature>
<feature type="transmembrane region" description="Helical" evidence="7">
    <location>
        <begin position="126"/>
        <end position="147"/>
    </location>
</feature>
<evidence type="ECO:0000256" key="4">
    <source>
        <dbReference type="ARBA" id="ARBA00022989"/>
    </source>
</evidence>
<dbReference type="InterPro" id="IPR037185">
    <property type="entry name" value="EmrE-like"/>
</dbReference>
<reference evidence="9 10" key="1">
    <citation type="submission" date="2016-10" db="EMBL/GenBank/DDBJ databases">
        <authorList>
            <person name="de Groot N.N."/>
        </authorList>
    </citation>
    <scope>NUCLEOTIDE SEQUENCE [LARGE SCALE GENOMIC DNA]</scope>
    <source>
        <strain evidence="9 10">DSM 29316</strain>
    </source>
</reference>
<sequence length="330" mass="34650">MHSMGSCVPRKGKRVAPPDHARSNGPQQNRMATGMDIRALFMGFAFALMWSSAFASARIIVAAAPPLASLSLRFLLSGLIGVGIALALGQSWRLSRLQWRATILFGVCQNALYLGLNFVAMQTVQAGLAAIIASTMPLIVGLAGLFLGEKLRPLGMIGLLAGFAGAALIMGARIEAGVDLHGVMLCGLGVLALAFATLAVRGATSGGNFMMIVGLQMLIGAATLGVISLATESWYVDWSPQLVAAFLYTTFVPGLAATFVWVWLIDRIGAVRAATFHFLNPFLGVAIAALLLGEELGPRDIVGVVIITAGIFAVQYSRGKDAPRKPVRAS</sequence>
<dbReference type="PANTHER" id="PTHR32322">
    <property type="entry name" value="INNER MEMBRANE TRANSPORTER"/>
    <property type="match status" value="1"/>
</dbReference>
<feature type="transmembrane region" description="Helical" evidence="7">
    <location>
        <begin position="180"/>
        <end position="200"/>
    </location>
</feature>